<dbReference type="InterPro" id="IPR019587">
    <property type="entry name" value="Polyketide_cyclase/dehydratase"/>
</dbReference>
<dbReference type="SUPFAM" id="SSF55961">
    <property type="entry name" value="Bet v1-like"/>
    <property type="match status" value="1"/>
</dbReference>
<dbReference type="KEGG" id="gom:D7316_01177"/>
<reference evidence="1 2" key="1">
    <citation type="submission" date="2018-11" db="EMBL/GenBank/DDBJ databases">
        <title>Gordonia insulae sp. nov., isolated from an island soil.</title>
        <authorList>
            <person name="Kim Y.S."/>
            <person name="Kim S.B."/>
        </authorList>
    </citation>
    <scope>NUCLEOTIDE SEQUENCE [LARGE SCALE GENOMIC DNA]</scope>
    <source>
        <strain evidence="1 2">MMS17-SY073</strain>
    </source>
</reference>
<dbReference type="RefSeq" id="WP_124707428.1">
    <property type="nucleotide sequence ID" value="NZ_CP033972.1"/>
</dbReference>
<dbReference type="Proteomes" id="UP000271469">
    <property type="component" value="Chromosome"/>
</dbReference>
<protein>
    <submittedName>
        <fullName evidence="1">Toxin</fullName>
    </submittedName>
</protein>
<name>A0A3G8JHG9_9ACTN</name>
<evidence type="ECO:0000313" key="1">
    <source>
        <dbReference type="EMBL" id="AZG44591.1"/>
    </source>
</evidence>
<dbReference type="OrthoDB" id="3681637at2"/>
<keyword evidence="2" id="KW-1185">Reference proteome</keyword>
<accession>A0A3G8JHG9</accession>
<dbReference type="Pfam" id="PF10604">
    <property type="entry name" value="Polyketide_cyc2"/>
    <property type="match status" value="1"/>
</dbReference>
<evidence type="ECO:0000313" key="2">
    <source>
        <dbReference type="Proteomes" id="UP000271469"/>
    </source>
</evidence>
<gene>
    <name evidence="1" type="ORF">D7316_01177</name>
</gene>
<proteinExistence type="predicted"/>
<organism evidence="1 2">
    <name type="scientific">Gordonia insulae</name>
    <dbReference type="NCBI Taxonomy" id="2420509"/>
    <lineage>
        <taxon>Bacteria</taxon>
        <taxon>Bacillati</taxon>
        <taxon>Actinomycetota</taxon>
        <taxon>Actinomycetes</taxon>
        <taxon>Mycobacteriales</taxon>
        <taxon>Gordoniaceae</taxon>
        <taxon>Gordonia</taxon>
    </lineage>
</organism>
<sequence length="142" mass="15176">MAGVEVGVHSDMSPESAWVLASDLSRFSEWMTIFGGWKGGVPDEISEGTQVSSLIKVKGFRNVIHWTVTEYDEPDVVALSGHGRGGVRIDLTMKVTPAEPGSHFNLSADLSGGLLNGPVGRLVARVIESDVRTSIQNLADLT</sequence>
<dbReference type="InterPro" id="IPR023393">
    <property type="entry name" value="START-like_dom_sf"/>
</dbReference>
<dbReference type="AlphaFoldDB" id="A0A3G8JHG9"/>
<dbReference type="EMBL" id="CP033972">
    <property type="protein sequence ID" value="AZG44591.1"/>
    <property type="molecule type" value="Genomic_DNA"/>
</dbReference>
<dbReference type="Gene3D" id="3.30.530.20">
    <property type="match status" value="1"/>
</dbReference>